<name>A0A2K3US80_9DEIO</name>
<dbReference type="SUPFAM" id="SSF46785">
    <property type="entry name" value="Winged helix' DNA-binding domain"/>
    <property type="match status" value="1"/>
</dbReference>
<comment type="caution">
    <text evidence="1">The sequence shown here is derived from an EMBL/GenBank/DDBJ whole genome shotgun (WGS) entry which is preliminary data.</text>
</comment>
<dbReference type="Proteomes" id="UP000236379">
    <property type="component" value="Unassembled WGS sequence"/>
</dbReference>
<evidence type="ECO:0000313" key="1">
    <source>
        <dbReference type="EMBL" id="PNY79367.1"/>
    </source>
</evidence>
<keyword evidence="2" id="KW-1185">Reference proteome</keyword>
<evidence type="ECO:0008006" key="3">
    <source>
        <dbReference type="Google" id="ProtNLM"/>
    </source>
</evidence>
<protein>
    <recommendedName>
        <fullName evidence="3">HTH hxlR-type domain-containing protein</fullName>
    </recommendedName>
</protein>
<reference evidence="1 2" key="1">
    <citation type="submission" date="2018-01" db="EMBL/GenBank/DDBJ databases">
        <title>Deinococcus koreensis sp. nov., a radiation-resistant bacterium isolated from river water.</title>
        <authorList>
            <person name="Choi A."/>
        </authorList>
    </citation>
    <scope>NUCLEOTIDE SEQUENCE [LARGE SCALE GENOMIC DNA]</scope>
    <source>
        <strain evidence="1 2">SJW1-2</strain>
    </source>
</reference>
<dbReference type="InterPro" id="IPR036390">
    <property type="entry name" value="WH_DNA-bd_sf"/>
</dbReference>
<accession>A0A2K3US80</accession>
<gene>
    <name evidence="1" type="ORF">CVO96_19785</name>
</gene>
<organism evidence="1 2">
    <name type="scientific">Deinococcus koreensis</name>
    <dbReference type="NCBI Taxonomy" id="2054903"/>
    <lineage>
        <taxon>Bacteria</taxon>
        <taxon>Thermotogati</taxon>
        <taxon>Deinococcota</taxon>
        <taxon>Deinococci</taxon>
        <taxon>Deinococcales</taxon>
        <taxon>Deinococcaceae</taxon>
        <taxon>Deinococcus</taxon>
    </lineage>
</organism>
<proteinExistence type="predicted"/>
<dbReference type="EMBL" id="PPPD01000004">
    <property type="protein sequence ID" value="PNY79367.1"/>
    <property type="molecule type" value="Genomic_DNA"/>
</dbReference>
<sequence>MSPQTRSLETVYLAELLPRLEELGYVERRVGERLAGYRLSPLGRRTLHSWIDTRQWPPEGGQSEG</sequence>
<dbReference type="AlphaFoldDB" id="A0A2K3US80"/>
<evidence type="ECO:0000313" key="2">
    <source>
        <dbReference type="Proteomes" id="UP000236379"/>
    </source>
</evidence>